<evidence type="ECO:0000313" key="5">
    <source>
        <dbReference type="EnsemblPlants" id="EMT25994"/>
    </source>
</evidence>
<feature type="domain" description="BRWD/PHIP ancillary-like" evidence="4">
    <location>
        <begin position="801"/>
        <end position="974"/>
    </location>
</feature>
<dbReference type="InterPro" id="IPR057451">
    <property type="entry name" value="BRWD/PHIP_AD"/>
</dbReference>
<feature type="domain" description="Bromo" evidence="3">
    <location>
        <begin position="1033"/>
        <end position="1079"/>
    </location>
</feature>
<dbReference type="FunFam" id="1.20.920.10:FF:000058">
    <property type="entry name" value="WD40/YVTN repeat-like-containing domain"/>
    <property type="match status" value="1"/>
</dbReference>
<dbReference type="GO" id="GO:0005634">
    <property type="term" value="C:nucleus"/>
    <property type="evidence" value="ECO:0007669"/>
    <property type="project" value="TreeGrafter"/>
</dbReference>
<feature type="region of interest" description="Disordered" evidence="2">
    <location>
        <begin position="248"/>
        <end position="392"/>
    </location>
</feature>
<dbReference type="SUPFAM" id="SSF47370">
    <property type="entry name" value="Bromodomain"/>
    <property type="match status" value="1"/>
</dbReference>
<organism evidence="5">
    <name type="scientific">Aegilops tauschii</name>
    <name type="common">Tausch's goatgrass</name>
    <name type="synonym">Aegilops squarrosa</name>
    <dbReference type="NCBI Taxonomy" id="37682"/>
    <lineage>
        <taxon>Eukaryota</taxon>
        <taxon>Viridiplantae</taxon>
        <taxon>Streptophyta</taxon>
        <taxon>Embryophyta</taxon>
        <taxon>Tracheophyta</taxon>
        <taxon>Spermatophyta</taxon>
        <taxon>Magnoliopsida</taxon>
        <taxon>Liliopsida</taxon>
        <taxon>Poales</taxon>
        <taxon>Poaceae</taxon>
        <taxon>BOP clade</taxon>
        <taxon>Pooideae</taxon>
        <taxon>Triticodae</taxon>
        <taxon>Triticeae</taxon>
        <taxon>Triticinae</taxon>
        <taxon>Aegilops</taxon>
    </lineage>
</organism>
<dbReference type="InterPro" id="IPR001487">
    <property type="entry name" value="Bromodomain"/>
</dbReference>
<dbReference type="Pfam" id="PF00439">
    <property type="entry name" value="Bromodomain"/>
    <property type="match status" value="1"/>
</dbReference>
<dbReference type="EnsemblPlants" id="EMT25994">
    <property type="protein sequence ID" value="EMT25994"/>
    <property type="gene ID" value="F775_01625"/>
</dbReference>
<dbReference type="AlphaFoldDB" id="M8BVK1"/>
<feature type="compositionally biased region" description="Polar residues" evidence="2">
    <location>
        <begin position="337"/>
        <end position="354"/>
    </location>
</feature>
<dbReference type="CDD" id="cd05529">
    <property type="entry name" value="Bromo_WDR9_I_like"/>
    <property type="match status" value="1"/>
</dbReference>
<dbReference type="SUPFAM" id="SSF50978">
    <property type="entry name" value="WD40 repeat-like"/>
    <property type="match status" value="1"/>
</dbReference>
<evidence type="ECO:0000259" key="3">
    <source>
        <dbReference type="Pfam" id="PF00439"/>
    </source>
</evidence>
<sequence length="1092" mass="122792">MSAGYDGKTIIWDIWEGKPVQIYETDHYKLVDGKFSPDGTSLVLTNEIGQIFIIGTGQGESQKDAKYDQTKKQIAVSRSSAEAELRAMALLTAEVTWLRWLLQDFGVSVTTPTMLLSDSTGAISIARDPVKHELTKHIGVDAFYVRAAVQDQFFLGDYRPLVHDTNGSAIDQLLIANEGMIPYPEPFQSMYQKYRLGILGIEWRPPSVNFAVGPTYDATTGEYQIIPVTDPDRWEPLPEITDFIELEPENEAISDDTDSEYNGMDDYSSEGEQGIWGGHASGASYSSAEIDGSNLNSTANLRRSRRKKKRCDADLVTSSDRRVKKRNLDGHEEEDGSASSLSDNELNTESTEAEQSAWHGLPRLGRETNQYDSEDVTRPSQFTETKGKHSANSRKLILRIPRRDLKVQFPSESVNPELPPHYAVLSLPAARYKDAEPELAFEPGNSSACKSESPLVSGLHDAGTVHSNGAIKGCELKLRPSKHCEFGDSSSGDTWVSSNNALSHDVYGSGSQKTPNQYDNGVQQTVEQNVQKRQRAIYLDSIHENHNTDDYSEGNLPGKEWITDNRNTHLEEENNREHDQQFHSTRSISFKLKLSRPRGFADGASSSDISKTSAVGSDINHVKVPMQHDEVSATSQHRSSDFPSVSRRFQDFESAKTYGTVYKRSEPSKHRKRLGSDAFGNGHNTSVSNDDGGHQPPDCSPVAPTGSLRRNERRSCAYTDYGRGRDAISHVQSSSLEAATSGRQIVANVREVMWGSTSKTAGIKSSMNKRESCNFPDTHLLEKKHQVSRPWLMLLEHEDIYRYIPQLGDEVMYLRQGHEEYVYEVQSSDNCPSNRIKGLKAAELCEIKGLDYKPDRGSGESCCELTIKFIDHTSSGFGKEFVITLRELVTFPDFLVERTRFEATTTYNWSIADRCKVWWMDEGEDGGSWWEGRVLEIRPKSPDFPESPWEKYVIQYETDGSEHPHSPWEVHDANNPLVPWKRPHIDPSTRNKLLSAVTGLQEKSLRNQDRYGVLKLDTVAGKSDFINRFPVQFSIEVIRARLQSDYYRTLEAVKHDATVMLANAKSYFSKSGEMTKKIRKLSEWIQDKILSL</sequence>
<dbReference type="InterPro" id="IPR036322">
    <property type="entry name" value="WD40_repeat_dom_sf"/>
</dbReference>
<evidence type="ECO:0000256" key="1">
    <source>
        <dbReference type="ARBA" id="ARBA00023117"/>
    </source>
</evidence>
<evidence type="ECO:0000259" key="4">
    <source>
        <dbReference type="Pfam" id="PF25313"/>
    </source>
</evidence>
<dbReference type="PANTHER" id="PTHR16266">
    <property type="entry name" value="WD REPEAT DOMAIN 9"/>
    <property type="match status" value="1"/>
</dbReference>
<reference evidence="5" key="1">
    <citation type="submission" date="2015-06" db="UniProtKB">
        <authorList>
            <consortium name="EnsemblPlants"/>
        </authorList>
    </citation>
    <scope>IDENTIFICATION</scope>
</reference>
<feature type="region of interest" description="Disordered" evidence="2">
    <location>
        <begin position="663"/>
        <end position="713"/>
    </location>
</feature>
<dbReference type="Gene3D" id="1.20.920.10">
    <property type="entry name" value="Bromodomain-like"/>
    <property type="match status" value="1"/>
</dbReference>
<proteinExistence type="predicted"/>
<dbReference type="Pfam" id="PF25313">
    <property type="entry name" value="BRWD_AD"/>
    <property type="match status" value="1"/>
</dbReference>
<name>M8BVK1_AEGTA</name>
<dbReference type="PANTHER" id="PTHR16266:SF17">
    <property type="entry name" value="BRWD3"/>
    <property type="match status" value="1"/>
</dbReference>
<dbReference type="GO" id="GO:0007010">
    <property type="term" value="P:cytoskeleton organization"/>
    <property type="evidence" value="ECO:0007669"/>
    <property type="project" value="TreeGrafter"/>
</dbReference>
<dbReference type="InterPro" id="IPR036427">
    <property type="entry name" value="Bromodomain-like_sf"/>
</dbReference>
<protein>
    <submittedName>
        <fullName evidence="5">Uncharacterized protein</fullName>
    </submittedName>
</protein>
<evidence type="ECO:0000256" key="2">
    <source>
        <dbReference type="SAM" id="MobiDB-lite"/>
    </source>
</evidence>
<dbReference type="CDD" id="cd09272">
    <property type="entry name" value="RNase_HI_RT_Ty1"/>
    <property type="match status" value="1"/>
</dbReference>
<feature type="compositionally biased region" description="Acidic residues" evidence="2">
    <location>
        <begin position="248"/>
        <end position="259"/>
    </location>
</feature>
<accession>M8BVK1</accession>
<dbReference type="InterPro" id="IPR015943">
    <property type="entry name" value="WD40/YVTN_repeat-like_dom_sf"/>
</dbReference>
<dbReference type="GO" id="GO:0008360">
    <property type="term" value="P:regulation of cell shape"/>
    <property type="evidence" value="ECO:0007669"/>
    <property type="project" value="TreeGrafter"/>
</dbReference>
<dbReference type="GO" id="GO:0006357">
    <property type="term" value="P:regulation of transcription by RNA polymerase II"/>
    <property type="evidence" value="ECO:0007669"/>
    <property type="project" value="TreeGrafter"/>
</dbReference>
<dbReference type="InterPro" id="IPR052060">
    <property type="entry name" value="Bromo_WD_repeat"/>
</dbReference>
<keyword evidence="1" id="KW-0103">Bromodomain</keyword>
<dbReference type="Gene3D" id="2.130.10.10">
    <property type="entry name" value="YVTN repeat-like/Quinoprotein amine dehydrogenase"/>
    <property type="match status" value="1"/>
</dbReference>